<comment type="caution">
    <text evidence="12">The sequence shown here is derived from an EMBL/GenBank/DDBJ whole genome shotgun (WGS) entry which is preliminary data.</text>
</comment>
<dbReference type="OMA" id="MQPGEPF"/>
<evidence type="ECO:0000256" key="5">
    <source>
        <dbReference type="ARBA" id="ARBA00022552"/>
    </source>
</evidence>
<dbReference type="Proteomes" id="UP000751190">
    <property type="component" value="Unassembled WGS sequence"/>
</dbReference>
<evidence type="ECO:0000256" key="6">
    <source>
        <dbReference type="ARBA" id="ARBA00022835"/>
    </source>
</evidence>
<comment type="similarity">
    <text evidence="3">Belongs to the RNase PH family.</text>
</comment>
<evidence type="ECO:0000256" key="8">
    <source>
        <dbReference type="ARBA" id="ARBA00023242"/>
    </source>
</evidence>
<dbReference type="GO" id="GO:0000176">
    <property type="term" value="C:nuclear exosome (RNase complex)"/>
    <property type="evidence" value="ECO:0007669"/>
    <property type="project" value="TreeGrafter"/>
</dbReference>
<dbReference type="GO" id="GO:0000467">
    <property type="term" value="P:exonucleolytic trimming to generate mature 3'-end of 5.8S rRNA from tricistronic rRNA transcript (SSU-rRNA, 5.8S rRNA, LSU-rRNA)"/>
    <property type="evidence" value="ECO:0007669"/>
    <property type="project" value="TreeGrafter"/>
</dbReference>
<keyword evidence="7" id="KW-0694">RNA-binding</keyword>
<keyword evidence="13" id="KW-1185">Reference proteome</keyword>
<dbReference type="Pfam" id="PF01138">
    <property type="entry name" value="RNase_PH"/>
    <property type="match status" value="1"/>
</dbReference>
<feature type="domain" description="Exoribonuclease phosphorolytic" evidence="11">
    <location>
        <begin position="225"/>
        <end position="292"/>
    </location>
</feature>
<evidence type="ECO:0000256" key="7">
    <source>
        <dbReference type="ARBA" id="ARBA00022884"/>
    </source>
</evidence>
<dbReference type="InterPro" id="IPR027408">
    <property type="entry name" value="PNPase/RNase_PH_dom_sf"/>
</dbReference>
<proteinExistence type="inferred from homology"/>
<dbReference type="Pfam" id="PF03725">
    <property type="entry name" value="RNase_PH_C"/>
    <property type="match status" value="1"/>
</dbReference>
<evidence type="ECO:0000313" key="12">
    <source>
        <dbReference type="EMBL" id="KAG8462402.1"/>
    </source>
</evidence>
<sequence>MARHVIPATTTPLVIPPEAMARLSPAEYHARFLEAEIRPDGRRLDQPRAATLALGAVRSAAGSASVRIGGTFVLAGVTCEAVALAADAAESEGELIFRLEAPAISGLRARVPGVPSACDGADAVLQATLSRSRVLAPGALRIGARGAAWRLVVDVYCLDHDGNLADAALLAAVAALAHTHLPPARLDANARTVLVGAHAGPAPEAAGPSGPAGSAGGALAFASRPVPLSFARVLGRTLADPCRDEEALADGKAGALVTVVVDAELRVAGVHKPGGAPLPDAELRACVDAARARAPALHALLDDALALAAGATAAGAHL</sequence>
<evidence type="ECO:0000256" key="2">
    <source>
        <dbReference type="ARBA" id="ARBA00004604"/>
    </source>
</evidence>
<dbReference type="SUPFAM" id="SSF54211">
    <property type="entry name" value="Ribosomal protein S5 domain 2-like"/>
    <property type="match status" value="1"/>
</dbReference>
<reference evidence="12" key="1">
    <citation type="submission" date="2021-05" db="EMBL/GenBank/DDBJ databases">
        <title>The genome of the haptophyte Pavlova lutheri (Diacronema luteri, Pavlovales) - a model for lipid biosynthesis in eukaryotic algae.</title>
        <authorList>
            <person name="Hulatt C.J."/>
            <person name="Posewitz M.C."/>
        </authorList>
    </citation>
    <scope>NUCLEOTIDE SEQUENCE</scope>
    <source>
        <strain evidence="12">NIVA-4/92</strain>
    </source>
</reference>
<evidence type="ECO:0000256" key="3">
    <source>
        <dbReference type="ARBA" id="ARBA00006678"/>
    </source>
</evidence>
<dbReference type="GO" id="GO:0071038">
    <property type="term" value="P:TRAMP-dependent tRNA surveillance pathway"/>
    <property type="evidence" value="ECO:0007669"/>
    <property type="project" value="TreeGrafter"/>
</dbReference>
<evidence type="ECO:0000259" key="11">
    <source>
        <dbReference type="Pfam" id="PF03725"/>
    </source>
</evidence>
<dbReference type="GO" id="GO:0034475">
    <property type="term" value="P:U4 snRNA 3'-end processing"/>
    <property type="evidence" value="ECO:0007669"/>
    <property type="project" value="TreeGrafter"/>
</dbReference>
<keyword evidence="6" id="KW-0271">Exosome</keyword>
<keyword evidence="8" id="KW-0539">Nucleus</keyword>
<keyword evidence="4" id="KW-0963">Cytoplasm</keyword>
<evidence type="ECO:0000256" key="1">
    <source>
        <dbReference type="ARBA" id="ARBA00004496"/>
    </source>
</evidence>
<accession>A0A8J5XEN5</accession>
<evidence type="ECO:0000256" key="4">
    <source>
        <dbReference type="ARBA" id="ARBA00022490"/>
    </source>
</evidence>
<name>A0A8J5XEN5_DIALT</name>
<dbReference type="InterPro" id="IPR001247">
    <property type="entry name" value="ExoRNase_PH_dom1"/>
</dbReference>
<dbReference type="GO" id="GO:0034473">
    <property type="term" value="P:U1 snRNA 3'-end processing"/>
    <property type="evidence" value="ECO:0007669"/>
    <property type="project" value="TreeGrafter"/>
</dbReference>
<evidence type="ECO:0000313" key="13">
    <source>
        <dbReference type="Proteomes" id="UP000751190"/>
    </source>
</evidence>
<organism evidence="12 13">
    <name type="scientific">Diacronema lutheri</name>
    <name type="common">Unicellular marine alga</name>
    <name type="synonym">Monochrysis lutheri</name>
    <dbReference type="NCBI Taxonomy" id="2081491"/>
    <lineage>
        <taxon>Eukaryota</taxon>
        <taxon>Haptista</taxon>
        <taxon>Haptophyta</taxon>
        <taxon>Pavlovophyceae</taxon>
        <taxon>Pavlovales</taxon>
        <taxon>Pavlovaceae</taxon>
        <taxon>Diacronema</taxon>
    </lineage>
</organism>
<dbReference type="InterPro" id="IPR036345">
    <property type="entry name" value="ExoRNase_PH_dom2_sf"/>
</dbReference>
<dbReference type="PANTHER" id="PTHR11097">
    <property type="entry name" value="EXOSOME COMPLEX EXONUCLEASE RIBOSOMAL RNA PROCESSING PROTEIN"/>
    <property type="match status" value="1"/>
</dbReference>
<comment type="subcellular location">
    <subcellularLocation>
        <location evidence="1">Cytoplasm</location>
    </subcellularLocation>
    <subcellularLocation>
        <location evidence="2">Nucleus</location>
        <location evidence="2">Nucleolus</location>
    </subcellularLocation>
</comment>
<dbReference type="Gene3D" id="3.30.230.70">
    <property type="entry name" value="GHMP Kinase, N-terminal domain"/>
    <property type="match status" value="1"/>
</dbReference>
<dbReference type="InterPro" id="IPR015847">
    <property type="entry name" value="ExoRNase_PH_dom2"/>
</dbReference>
<evidence type="ECO:0000259" key="10">
    <source>
        <dbReference type="Pfam" id="PF01138"/>
    </source>
</evidence>
<dbReference type="GO" id="GO:0071035">
    <property type="term" value="P:nuclear polyadenylation-dependent rRNA catabolic process"/>
    <property type="evidence" value="ECO:0007669"/>
    <property type="project" value="TreeGrafter"/>
</dbReference>
<evidence type="ECO:0000256" key="9">
    <source>
        <dbReference type="ARBA" id="ARBA00030617"/>
    </source>
</evidence>
<dbReference type="EMBL" id="JAGTXO010000021">
    <property type="protein sequence ID" value="KAG8462402.1"/>
    <property type="molecule type" value="Genomic_DNA"/>
</dbReference>
<keyword evidence="5" id="KW-0698">rRNA processing</keyword>
<dbReference type="AlphaFoldDB" id="A0A8J5XEN5"/>
<dbReference type="InterPro" id="IPR020568">
    <property type="entry name" value="Ribosomal_Su5_D2-typ_SF"/>
</dbReference>
<dbReference type="GO" id="GO:0016075">
    <property type="term" value="P:rRNA catabolic process"/>
    <property type="evidence" value="ECO:0007669"/>
    <property type="project" value="TreeGrafter"/>
</dbReference>
<dbReference type="GO" id="GO:0035925">
    <property type="term" value="F:mRNA 3'-UTR AU-rich region binding"/>
    <property type="evidence" value="ECO:0007669"/>
    <property type="project" value="TreeGrafter"/>
</dbReference>
<dbReference type="InterPro" id="IPR050590">
    <property type="entry name" value="Exosome_comp_Rrp42_subfam"/>
</dbReference>
<dbReference type="PANTHER" id="PTHR11097:SF9">
    <property type="entry name" value="EXOSOME COMPLEX COMPONENT RRP43"/>
    <property type="match status" value="1"/>
</dbReference>
<dbReference type="GO" id="GO:0000177">
    <property type="term" value="C:cytoplasmic exosome (RNase complex)"/>
    <property type="evidence" value="ECO:0007669"/>
    <property type="project" value="TreeGrafter"/>
</dbReference>
<protein>
    <recommendedName>
        <fullName evidence="9">Ribosomal RNA-processing protein 43</fullName>
    </recommendedName>
</protein>
<gene>
    <name evidence="12" type="ORF">KFE25_012222</name>
</gene>
<dbReference type="GO" id="GO:0071028">
    <property type="term" value="P:nuclear mRNA surveillance"/>
    <property type="evidence" value="ECO:0007669"/>
    <property type="project" value="TreeGrafter"/>
</dbReference>
<feature type="domain" description="Exoribonuclease phosphorolytic" evidence="10">
    <location>
        <begin position="48"/>
        <end position="182"/>
    </location>
</feature>
<dbReference type="GO" id="GO:0005730">
    <property type="term" value="C:nucleolus"/>
    <property type="evidence" value="ECO:0007669"/>
    <property type="project" value="UniProtKB-SubCell"/>
</dbReference>
<dbReference type="OrthoDB" id="45882at2759"/>
<dbReference type="GO" id="GO:0034476">
    <property type="term" value="P:U5 snRNA 3'-end processing"/>
    <property type="evidence" value="ECO:0007669"/>
    <property type="project" value="TreeGrafter"/>
</dbReference>
<dbReference type="SUPFAM" id="SSF55666">
    <property type="entry name" value="Ribonuclease PH domain 2-like"/>
    <property type="match status" value="1"/>
</dbReference>